<evidence type="ECO:0000313" key="3">
    <source>
        <dbReference type="Proteomes" id="UP001177023"/>
    </source>
</evidence>
<dbReference type="PRINTS" id="PR00114">
    <property type="entry name" value="STPHPHTASE"/>
</dbReference>
<dbReference type="GO" id="GO:0004722">
    <property type="term" value="F:protein serine/threonine phosphatase activity"/>
    <property type="evidence" value="ECO:0007669"/>
    <property type="project" value="TreeGrafter"/>
</dbReference>
<dbReference type="InterPro" id="IPR050341">
    <property type="entry name" value="PP1_catalytic_subunit"/>
</dbReference>
<dbReference type="SUPFAM" id="SSF56300">
    <property type="entry name" value="Metallo-dependent phosphatases"/>
    <property type="match status" value="1"/>
</dbReference>
<dbReference type="PANTHER" id="PTHR11668:SF491">
    <property type="entry name" value="SERINE_THREONINE-PROTEIN PHOSPHATASE"/>
    <property type="match status" value="1"/>
</dbReference>
<reference evidence="2" key="1">
    <citation type="submission" date="2023-06" db="EMBL/GenBank/DDBJ databases">
        <authorList>
            <person name="Delattre M."/>
        </authorList>
    </citation>
    <scope>NUCLEOTIDE SEQUENCE</scope>
    <source>
        <strain evidence="2">AF72</strain>
    </source>
</reference>
<dbReference type="Gene3D" id="3.60.21.10">
    <property type="match status" value="1"/>
</dbReference>
<dbReference type="Pfam" id="PF00149">
    <property type="entry name" value="Metallophos"/>
    <property type="match status" value="1"/>
</dbReference>
<dbReference type="InterPro" id="IPR006186">
    <property type="entry name" value="Ser/Thr-sp_prot-phosphatase"/>
</dbReference>
<feature type="non-terminal residue" evidence="2">
    <location>
        <position position="1"/>
    </location>
</feature>
<dbReference type="InterPro" id="IPR004843">
    <property type="entry name" value="Calcineurin-like_PHP"/>
</dbReference>
<keyword evidence="3" id="KW-1185">Reference proteome</keyword>
<evidence type="ECO:0000259" key="1">
    <source>
        <dbReference type="PROSITE" id="PS00125"/>
    </source>
</evidence>
<comment type="caution">
    <text evidence="2">The sequence shown here is derived from an EMBL/GenBank/DDBJ whole genome shotgun (WGS) entry which is preliminary data.</text>
</comment>
<sequence length="94" mass="10845">MWACLNDLWRIIHAWLSDVVGQGPKQNIIFLGDIVDRGDRQLECLILIMAYKTLFPEQVFILRGNHEEGEINMKDFQQFATSVAVPVCWPPWTG</sequence>
<dbReference type="GO" id="GO:0005634">
    <property type="term" value="C:nucleus"/>
    <property type="evidence" value="ECO:0007669"/>
    <property type="project" value="TreeGrafter"/>
</dbReference>
<accession>A0AA36CKJ0</accession>
<dbReference type="PANTHER" id="PTHR11668">
    <property type="entry name" value="SERINE/THREONINE PROTEIN PHOSPHATASE"/>
    <property type="match status" value="1"/>
</dbReference>
<gene>
    <name evidence="2" type="ORF">MSPICULIGERA_LOCUS9208</name>
</gene>
<dbReference type="InterPro" id="IPR029052">
    <property type="entry name" value="Metallo-depent_PP-like"/>
</dbReference>
<dbReference type="GO" id="GO:0005737">
    <property type="term" value="C:cytoplasm"/>
    <property type="evidence" value="ECO:0007669"/>
    <property type="project" value="TreeGrafter"/>
</dbReference>
<dbReference type="PROSITE" id="PS00125">
    <property type="entry name" value="SER_THR_PHOSPHATASE"/>
    <property type="match status" value="1"/>
</dbReference>
<feature type="domain" description="Serine/threonine specific protein phosphatases" evidence="1">
    <location>
        <begin position="62"/>
        <end position="67"/>
    </location>
</feature>
<evidence type="ECO:0000313" key="2">
    <source>
        <dbReference type="EMBL" id="CAJ0570772.1"/>
    </source>
</evidence>
<proteinExistence type="predicted"/>
<protein>
    <recommendedName>
        <fullName evidence="1">Serine/threonine specific protein phosphatases domain-containing protein</fullName>
    </recommendedName>
</protein>
<dbReference type="EMBL" id="CATQJA010002469">
    <property type="protein sequence ID" value="CAJ0570772.1"/>
    <property type="molecule type" value="Genomic_DNA"/>
</dbReference>
<dbReference type="AlphaFoldDB" id="A0AA36CKJ0"/>
<name>A0AA36CKJ0_9BILA</name>
<organism evidence="2 3">
    <name type="scientific">Mesorhabditis spiculigera</name>
    <dbReference type="NCBI Taxonomy" id="96644"/>
    <lineage>
        <taxon>Eukaryota</taxon>
        <taxon>Metazoa</taxon>
        <taxon>Ecdysozoa</taxon>
        <taxon>Nematoda</taxon>
        <taxon>Chromadorea</taxon>
        <taxon>Rhabditida</taxon>
        <taxon>Rhabditina</taxon>
        <taxon>Rhabditomorpha</taxon>
        <taxon>Rhabditoidea</taxon>
        <taxon>Rhabditidae</taxon>
        <taxon>Mesorhabditinae</taxon>
        <taxon>Mesorhabditis</taxon>
    </lineage>
</organism>
<dbReference type="Proteomes" id="UP001177023">
    <property type="component" value="Unassembled WGS sequence"/>
</dbReference>